<accession>A0A250YHR8</accession>
<evidence type="ECO:0000259" key="13">
    <source>
        <dbReference type="PROSITE" id="PS51747"/>
    </source>
</evidence>
<dbReference type="Proteomes" id="UP001732720">
    <property type="component" value="Chromosome 8"/>
</dbReference>
<comment type="cofactor">
    <cofactor evidence="1">
        <name>Zn(2+)</name>
        <dbReference type="ChEBI" id="CHEBI:29105"/>
    </cofactor>
</comment>
<organism evidence="14">
    <name type="scientific">Castor canadensis</name>
    <name type="common">American beaver</name>
    <dbReference type="NCBI Taxonomy" id="51338"/>
    <lineage>
        <taxon>Eukaryota</taxon>
        <taxon>Metazoa</taxon>
        <taxon>Chordata</taxon>
        <taxon>Craniata</taxon>
        <taxon>Vertebrata</taxon>
        <taxon>Euteleostomi</taxon>
        <taxon>Mammalia</taxon>
        <taxon>Eutheria</taxon>
        <taxon>Euarchontoglires</taxon>
        <taxon>Glires</taxon>
        <taxon>Rodentia</taxon>
        <taxon>Castorimorpha</taxon>
        <taxon>Castoridae</taxon>
        <taxon>Castor</taxon>
    </lineage>
</organism>
<keyword evidence="7" id="KW-0378">Hydrolase</keyword>
<evidence type="ECO:0000256" key="5">
    <source>
        <dbReference type="ARBA" id="ARBA00022588"/>
    </source>
</evidence>
<dbReference type="GO" id="GO:0045869">
    <property type="term" value="P:negative regulation of single stranded viral RNA replication via double stranded DNA intermediate"/>
    <property type="evidence" value="ECO:0007669"/>
    <property type="project" value="TreeGrafter"/>
</dbReference>
<dbReference type="GO" id="GO:0003723">
    <property type="term" value="F:RNA binding"/>
    <property type="evidence" value="ECO:0007669"/>
    <property type="project" value="TreeGrafter"/>
</dbReference>
<dbReference type="InterPro" id="IPR002125">
    <property type="entry name" value="CMP_dCMP_dom"/>
</dbReference>
<dbReference type="InterPro" id="IPR050610">
    <property type="entry name" value="APOBEC_Cyt_Deaminase"/>
</dbReference>
<reference evidence="15" key="2">
    <citation type="submission" date="2023-09" db="UniProtKB">
        <authorList>
            <consortium name="Ensembl"/>
        </authorList>
    </citation>
    <scope>IDENTIFICATION</scope>
</reference>
<dbReference type="SUPFAM" id="SSF53927">
    <property type="entry name" value="Cytidine deaminase-like"/>
    <property type="match status" value="2"/>
</dbReference>
<evidence type="ECO:0000256" key="6">
    <source>
        <dbReference type="ARBA" id="ARBA00022723"/>
    </source>
</evidence>
<keyword evidence="5" id="KW-0399">Innate immunity</keyword>
<evidence type="ECO:0000256" key="1">
    <source>
        <dbReference type="ARBA" id="ARBA00001947"/>
    </source>
</evidence>
<evidence type="ECO:0000256" key="3">
    <source>
        <dbReference type="ARBA" id="ARBA00006576"/>
    </source>
</evidence>
<dbReference type="GO" id="GO:0051607">
    <property type="term" value="P:defense response to virus"/>
    <property type="evidence" value="ECO:0007669"/>
    <property type="project" value="UniProtKB-KW"/>
</dbReference>
<dbReference type="GeneID" id="109692930"/>
<evidence type="ECO:0000313" key="16">
    <source>
        <dbReference type="Proteomes" id="UP001732720"/>
    </source>
</evidence>
<dbReference type="InterPro" id="IPR016192">
    <property type="entry name" value="APOBEC/CMP_deaminase_Zn-bd"/>
</dbReference>
<comment type="catalytic activity">
    <reaction evidence="12">
        <text>a 2'-deoxycytidine in single-stranded DNA + H2O + H(+) = a 2'-deoxyuridine in single-stranded DNA + NH4(+)</text>
        <dbReference type="Rhea" id="RHEA:50948"/>
        <dbReference type="Rhea" id="RHEA-COMP:12846"/>
        <dbReference type="Rhea" id="RHEA-COMP:12847"/>
        <dbReference type="ChEBI" id="CHEBI:15377"/>
        <dbReference type="ChEBI" id="CHEBI:15378"/>
        <dbReference type="ChEBI" id="CHEBI:28938"/>
        <dbReference type="ChEBI" id="CHEBI:85452"/>
        <dbReference type="ChEBI" id="CHEBI:133902"/>
        <dbReference type="EC" id="3.5.4.38"/>
    </reaction>
</comment>
<keyword evidence="8" id="KW-0862">Zinc</keyword>
<evidence type="ECO:0000313" key="15">
    <source>
        <dbReference type="Ensembl" id="ENSCCNP00000001577.1"/>
    </source>
</evidence>
<dbReference type="GO" id="GO:0016554">
    <property type="term" value="P:cytidine to uridine editing"/>
    <property type="evidence" value="ECO:0007669"/>
    <property type="project" value="TreeGrafter"/>
</dbReference>
<protein>
    <recommendedName>
        <fullName evidence="11">single-stranded DNA cytosine deaminase</fullName>
        <ecNumber evidence="11">3.5.4.38</ecNumber>
    </recommendedName>
</protein>
<dbReference type="FunFam" id="3.40.140.10:FF:000029">
    <property type="entry name" value="DNA dC-&gt;dU-editing enzyme APOBEC-3G"/>
    <property type="match status" value="1"/>
</dbReference>
<dbReference type="GO" id="GO:0008270">
    <property type="term" value="F:zinc ion binding"/>
    <property type="evidence" value="ECO:0007669"/>
    <property type="project" value="InterPro"/>
</dbReference>
<feature type="domain" description="CMP/dCMP-type deaminase" evidence="13">
    <location>
        <begin position="237"/>
        <end position="342"/>
    </location>
</feature>
<dbReference type="Pfam" id="PF18782">
    <property type="entry name" value="NAD2"/>
    <property type="match status" value="1"/>
</dbReference>
<keyword evidence="9" id="KW-0391">Immunity</keyword>
<dbReference type="InterPro" id="IPR016193">
    <property type="entry name" value="Cytidine_deaminase-like"/>
</dbReference>
<dbReference type="KEGG" id="ccan:109692930"/>
<proteinExistence type="inferred from homology"/>
<comment type="subcellular location">
    <subcellularLocation>
        <location evidence="2">Cytoplasm</location>
    </subcellularLocation>
</comment>
<keyword evidence="10" id="KW-0051">Antiviral defense</keyword>
<evidence type="ECO:0000256" key="9">
    <source>
        <dbReference type="ARBA" id="ARBA00022859"/>
    </source>
</evidence>
<evidence type="ECO:0000256" key="7">
    <source>
        <dbReference type="ARBA" id="ARBA00022801"/>
    </source>
</evidence>
<evidence type="ECO:0000313" key="14">
    <source>
        <dbReference type="EMBL" id="JAV43069.1"/>
    </source>
</evidence>
<evidence type="ECO:0000256" key="4">
    <source>
        <dbReference type="ARBA" id="ARBA00022490"/>
    </source>
</evidence>
<dbReference type="EC" id="3.5.4.38" evidence="11"/>
<dbReference type="CDD" id="cd01283">
    <property type="entry name" value="cytidine_deaminase"/>
    <property type="match status" value="2"/>
</dbReference>
<reference evidence="14" key="1">
    <citation type="journal article" date="2017" name="G3 (Bethesda)">
        <title>De Novo Genome and Transcriptome Assembly of the Canadian Beaver (Castor canadensis).</title>
        <authorList>
            <person name="Lok S."/>
            <person name="Paton T.A."/>
            <person name="Wang Z."/>
            <person name="Kaur G."/>
            <person name="Walker S."/>
            <person name="Yuen R.K."/>
            <person name="Sung W.W."/>
            <person name="Whitney J."/>
            <person name="Buchanan J.A."/>
            <person name="Trost B."/>
            <person name="Singh N."/>
            <person name="Apresto B."/>
            <person name="Chen N."/>
            <person name="Coole M."/>
            <person name="Dawson T.J."/>
            <person name="Ho K.Y."/>
            <person name="Hu Z."/>
            <person name="Pullenayegum S."/>
            <person name="Samler K."/>
            <person name="Shipstone A."/>
            <person name="Tsoi F."/>
            <person name="Wang T."/>
            <person name="Pereira S.L."/>
            <person name="Rostami P."/>
            <person name="Ryan C.A."/>
            <person name="Tong A.H."/>
            <person name="Ng K."/>
            <person name="Sundaravadanam Y."/>
            <person name="Simpson J.T."/>
            <person name="Lim B.K."/>
            <person name="Engstrom M.D."/>
            <person name="Dutton C.J."/>
            <person name="Kerr K.C."/>
            <person name="Franke M."/>
            <person name="Rapley W."/>
            <person name="Wintle R.F."/>
            <person name="Scherer S.W."/>
        </authorList>
    </citation>
    <scope>NUCLEOTIDE SEQUENCE</scope>
    <source>
        <strain evidence="14">Ward</strain>
        <tissue evidence="14">Leukocyte</tissue>
    </source>
</reference>
<dbReference type="GO" id="GO:0045087">
    <property type="term" value="P:innate immune response"/>
    <property type="evidence" value="ECO:0007669"/>
    <property type="project" value="UniProtKB-KW"/>
</dbReference>
<dbReference type="FunFam" id="3.40.140.10:FF:000047">
    <property type="entry name" value="Apolipoprotein B editing enzyme catalytic polypeptide-like 3H"/>
    <property type="match status" value="1"/>
</dbReference>
<sequence length="410" mass="49363">MPLQLPGPRTNLRPACQSCLEQSPHIRKRLEKLYKEIFYFNFKNLFYATGRHNTFLCYQVKRTQHGLTNPLDRGVFTKQYYSRTCLHAEQCFLYWFHEHMLDPAEDYQVTWYISWSPCSTCADEMASFLATHRNVSLTIFSARLYYFWNSAYQNGLRKLYQEGAQVKVMTFQEFEDCWENFVYNKGESFMPWKGLSRNNRFLKNELKKILGSPMSLLKEDIFLYQFNNQQQVQKPYFRRRTYLCYQLEQPNGSRPQWPAKGCLQNKKGHHAEIRFIKRIHSMGLEQDQDYQITCYITWSPCLACACALAELKNHFPRLTLRIFASRLYFHWIRKFQMGLQHLYKSGVLVAVMSLPEFTDCWEKFVNHRQVFFTPWDKLEEHSRSIQRRLRRILQSWDVDDLTDDFRNLRL</sequence>
<comment type="similarity">
    <text evidence="3">Belongs to the cytidine and deoxycytidylate deaminase family.</text>
</comment>
<dbReference type="OrthoDB" id="9445293at2759"/>
<dbReference type="GO" id="GO:0005634">
    <property type="term" value="C:nucleus"/>
    <property type="evidence" value="ECO:0007669"/>
    <property type="project" value="TreeGrafter"/>
</dbReference>
<name>A0A250YHR8_CASCN</name>
<feature type="domain" description="CMP/dCMP-type deaminase" evidence="13">
    <location>
        <begin position="50"/>
        <end position="159"/>
    </location>
</feature>
<dbReference type="PANTHER" id="PTHR13857:SF45">
    <property type="entry name" value="DNA DC-DU-EDITING ENZYME APOBEC-3F"/>
    <property type="match status" value="1"/>
</dbReference>
<dbReference type="EMBL" id="GFFW01001719">
    <property type="protein sequence ID" value="JAV43069.1"/>
    <property type="molecule type" value="Transcribed_RNA"/>
</dbReference>
<dbReference type="GO" id="GO:0004126">
    <property type="term" value="F:cytidine deaminase activity"/>
    <property type="evidence" value="ECO:0007669"/>
    <property type="project" value="TreeGrafter"/>
</dbReference>
<evidence type="ECO:0000256" key="11">
    <source>
        <dbReference type="ARBA" id="ARBA00029489"/>
    </source>
</evidence>
<dbReference type="Ensembl" id="ENSCCNT00000002134.1">
    <property type="protein sequence ID" value="ENSCCNP00000001577.1"/>
    <property type="gene ID" value="ENSCCNG00000001791.1"/>
</dbReference>
<dbReference type="PROSITE" id="PS51747">
    <property type="entry name" value="CYT_DCMP_DEAMINASES_2"/>
    <property type="match status" value="2"/>
</dbReference>
<dbReference type="GO" id="GO:0070383">
    <property type="term" value="P:DNA cytosine deamination"/>
    <property type="evidence" value="ECO:0007669"/>
    <property type="project" value="TreeGrafter"/>
</dbReference>
<dbReference type="RefSeq" id="XP_020029490.1">
    <property type="nucleotide sequence ID" value="XM_020173901.1"/>
</dbReference>
<evidence type="ECO:0000313" key="17">
    <source>
        <dbReference type="RefSeq" id="XP_020029490.1"/>
    </source>
</evidence>
<keyword evidence="6" id="KW-0479">Metal-binding</keyword>
<reference evidence="17" key="3">
    <citation type="submission" date="2025-04" db="UniProtKB">
        <authorList>
            <consortium name="RefSeq"/>
        </authorList>
    </citation>
    <scope>IDENTIFICATION</scope>
    <source>
        <tissue evidence="17">Leukocyte</tissue>
    </source>
</reference>
<evidence type="ECO:0000256" key="8">
    <source>
        <dbReference type="ARBA" id="ARBA00022833"/>
    </source>
</evidence>
<gene>
    <name evidence="15 17" type="primary">LOC109692930</name>
</gene>
<evidence type="ECO:0000256" key="12">
    <source>
        <dbReference type="ARBA" id="ARBA00049114"/>
    </source>
</evidence>
<dbReference type="GO" id="GO:0000932">
    <property type="term" value="C:P-body"/>
    <property type="evidence" value="ECO:0007669"/>
    <property type="project" value="TreeGrafter"/>
</dbReference>
<dbReference type="Gene3D" id="3.40.140.10">
    <property type="entry name" value="Cytidine Deaminase, domain 2"/>
    <property type="match status" value="2"/>
</dbReference>
<dbReference type="PROSITE" id="PS00903">
    <property type="entry name" value="CYT_DCMP_DEAMINASES_1"/>
    <property type="match status" value="2"/>
</dbReference>
<keyword evidence="16" id="KW-1185">Reference proteome</keyword>
<dbReference type="PANTHER" id="PTHR13857">
    <property type="entry name" value="MRNA EDITING ENZYME"/>
    <property type="match status" value="1"/>
</dbReference>
<dbReference type="Pfam" id="PF18772">
    <property type="entry name" value="APOBEC2"/>
    <property type="match status" value="1"/>
</dbReference>
<dbReference type="AlphaFoldDB" id="A0A250YHR8"/>
<keyword evidence="4" id="KW-0963">Cytoplasm</keyword>
<evidence type="ECO:0000256" key="2">
    <source>
        <dbReference type="ARBA" id="ARBA00004496"/>
    </source>
</evidence>
<evidence type="ECO:0000256" key="10">
    <source>
        <dbReference type="ARBA" id="ARBA00023118"/>
    </source>
</evidence>